<comment type="caution">
    <text evidence="4">The sequence shown here is derived from an EMBL/GenBank/DDBJ whole genome shotgun (WGS) entry which is preliminary data.</text>
</comment>
<comment type="similarity">
    <text evidence="1">Belongs to the CdaR family.</text>
</comment>
<dbReference type="OrthoDB" id="8450798at2"/>
<gene>
    <name evidence="4" type="ORF">EV378_1744</name>
</gene>
<dbReference type="PANTHER" id="PTHR33744">
    <property type="entry name" value="CARBOHYDRATE DIACID REGULATOR"/>
    <property type="match status" value="1"/>
</dbReference>
<dbReference type="InterPro" id="IPR051448">
    <property type="entry name" value="CdaR-like_regulators"/>
</dbReference>
<reference evidence="4 5" key="1">
    <citation type="submission" date="2019-03" db="EMBL/GenBank/DDBJ databases">
        <title>Sequencing the genomes of 1000 actinobacteria strains.</title>
        <authorList>
            <person name="Klenk H.-P."/>
        </authorList>
    </citation>
    <scope>NUCLEOTIDE SEQUENCE [LARGE SCALE GENOMIC DNA]</scope>
    <source>
        <strain evidence="4 5">DSM 44969</strain>
    </source>
</reference>
<dbReference type="EMBL" id="SMFZ01000001">
    <property type="protein sequence ID" value="TCK25917.1"/>
    <property type="molecule type" value="Genomic_DNA"/>
</dbReference>
<dbReference type="Gene3D" id="1.10.10.2840">
    <property type="entry name" value="PucR C-terminal helix-turn-helix domain"/>
    <property type="match status" value="1"/>
</dbReference>
<dbReference type="Pfam" id="PF13556">
    <property type="entry name" value="HTH_30"/>
    <property type="match status" value="1"/>
</dbReference>
<feature type="domain" description="CdaR GGDEF-like" evidence="3">
    <location>
        <begin position="189"/>
        <end position="308"/>
    </location>
</feature>
<accession>A0A4R1HTC5</accession>
<dbReference type="Proteomes" id="UP000295560">
    <property type="component" value="Unassembled WGS sequence"/>
</dbReference>
<evidence type="ECO:0000313" key="5">
    <source>
        <dbReference type="Proteomes" id="UP000295560"/>
    </source>
</evidence>
<proteinExistence type="inferred from homology"/>
<evidence type="ECO:0000259" key="2">
    <source>
        <dbReference type="Pfam" id="PF13556"/>
    </source>
</evidence>
<sequence length="429" mass="44116">MDRLVTVPAETERRASAVGDRELSRVLDGLAAAVLGGVGAGRLVERLSALLALPVALLDAGLRVRTWAAPPGLRLDSAPSLSPVVRDVPAVRDALAGLGPARPSAVVAPCPAHGVVRRHLVAVLVVDGQPAGYLDVAEMGRALDGSDAVVARQAAAVLSLLDAADLRAARSAARQRDDVVADLLRGSRAGPDLRRLAGQAGLDLDRPHLVVRLPVAPERSAAACRSDVATALAGPGGGVPPNLAEPDAVVVLLELATDAGPPEQRAVHQRLHAAVDAVAACTGVRRAVVSGICRDPADFPAALAETRDVDGIAAALGGRGGVVGVDELTTLRLVVDGGRADVAVRFAERCLGPLRRSDDATGGDLVETLRSYLASGAQVRATAKELGVHENTVRYRLGRIEHVTGLDMRSFDALLAARLAFQVEGLAGG</sequence>
<dbReference type="InterPro" id="IPR041522">
    <property type="entry name" value="CdaR_GGDEF"/>
</dbReference>
<evidence type="ECO:0000256" key="1">
    <source>
        <dbReference type="ARBA" id="ARBA00006754"/>
    </source>
</evidence>
<evidence type="ECO:0000259" key="3">
    <source>
        <dbReference type="Pfam" id="PF17853"/>
    </source>
</evidence>
<dbReference type="InterPro" id="IPR042070">
    <property type="entry name" value="PucR_C-HTH_sf"/>
</dbReference>
<dbReference type="PANTHER" id="PTHR33744:SF7">
    <property type="entry name" value="PUCR FAMILY TRANSCRIPTIONAL REGULATOR"/>
    <property type="match status" value="1"/>
</dbReference>
<keyword evidence="5" id="KW-1185">Reference proteome</keyword>
<protein>
    <submittedName>
        <fullName evidence="4">Sugar diacid utilization regulator</fullName>
    </submittedName>
</protein>
<evidence type="ECO:0000313" key="4">
    <source>
        <dbReference type="EMBL" id="TCK25917.1"/>
    </source>
</evidence>
<dbReference type="AlphaFoldDB" id="A0A4R1HTC5"/>
<organism evidence="4 5">
    <name type="scientific">Pseudonocardia endophytica</name>
    <dbReference type="NCBI Taxonomy" id="401976"/>
    <lineage>
        <taxon>Bacteria</taxon>
        <taxon>Bacillati</taxon>
        <taxon>Actinomycetota</taxon>
        <taxon>Actinomycetes</taxon>
        <taxon>Pseudonocardiales</taxon>
        <taxon>Pseudonocardiaceae</taxon>
        <taxon>Pseudonocardia</taxon>
    </lineage>
</organism>
<dbReference type="Pfam" id="PF17853">
    <property type="entry name" value="GGDEF_2"/>
    <property type="match status" value="1"/>
</dbReference>
<dbReference type="InterPro" id="IPR025736">
    <property type="entry name" value="PucR_C-HTH_dom"/>
</dbReference>
<feature type="domain" description="PucR C-terminal helix-turn-helix" evidence="2">
    <location>
        <begin position="365"/>
        <end position="422"/>
    </location>
</feature>
<dbReference type="RefSeq" id="WP_132422489.1">
    <property type="nucleotide sequence ID" value="NZ_SMFZ01000001.1"/>
</dbReference>
<name>A0A4R1HTC5_PSEEN</name>